<comment type="subunit">
    <text evidence="2">Homodimer.</text>
</comment>
<dbReference type="GO" id="GO:0005737">
    <property type="term" value="C:cytoplasm"/>
    <property type="evidence" value="ECO:0007669"/>
    <property type="project" value="UniProtKB-SubCell"/>
</dbReference>
<dbReference type="RefSeq" id="WP_067629661.1">
    <property type="nucleotide sequence ID" value="NZ_CP013213.1"/>
</dbReference>
<dbReference type="GO" id="GO:0043908">
    <property type="term" value="F:Ser(Gly)-tRNA(Ala) hydrolase activity"/>
    <property type="evidence" value="ECO:0007669"/>
    <property type="project" value="UniProtKB-UniRule"/>
</dbReference>
<dbReference type="STRING" id="1514105.AOC36_00135"/>
<comment type="catalytic activity">
    <reaction evidence="2">
        <text>glycyl-tRNA(Ala) + H2O = tRNA(Ala) + glycine + H(+)</text>
        <dbReference type="Rhea" id="RHEA:53744"/>
        <dbReference type="Rhea" id="RHEA-COMP:9657"/>
        <dbReference type="Rhea" id="RHEA-COMP:13640"/>
        <dbReference type="ChEBI" id="CHEBI:15377"/>
        <dbReference type="ChEBI" id="CHEBI:15378"/>
        <dbReference type="ChEBI" id="CHEBI:57305"/>
        <dbReference type="ChEBI" id="CHEBI:78442"/>
        <dbReference type="ChEBI" id="CHEBI:78522"/>
    </reaction>
</comment>
<evidence type="ECO:0000313" key="3">
    <source>
        <dbReference type="EMBL" id="AMC92455.1"/>
    </source>
</evidence>
<dbReference type="Gene3D" id="3.50.80.10">
    <property type="entry name" value="D-tyrosyl-tRNA(Tyr) deacylase"/>
    <property type="match status" value="1"/>
</dbReference>
<keyword evidence="2" id="KW-0378">Hydrolase</keyword>
<dbReference type="GO" id="GO:0051500">
    <property type="term" value="F:D-tyrosyl-tRNA(Tyr) deacylase activity"/>
    <property type="evidence" value="ECO:0007669"/>
    <property type="project" value="TreeGrafter"/>
</dbReference>
<dbReference type="EC" id="3.1.1.-" evidence="2"/>
<comment type="domain">
    <text evidence="2">A Gly-cisPro motif from one monomer fits into the active site of the other monomer to allow specific chiral rejection of L-amino acids.</text>
</comment>
<dbReference type="Proteomes" id="UP000063781">
    <property type="component" value="Chromosome"/>
</dbReference>
<dbReference type="NCBIfam" id="TIGR00256">
    <property type="entry name" value="D-aminoacyl-tRNA deacylase"/>
    <property type="match status" value="1"/>
</dbReference>
<keyword evidence="2" id="KW-0963">Cytoplasm</keyword>
<dbReference type="OrthoDB" id="9801395at2"/>
<keyword evidence="4" id="KW-1185">Reference proteome</keyword>
<accession>A0A0X8GXW6</accession>
<dbReference type="EMBL" id="CP013213">
    <property type="protein sequence ID" value="AMC92455.1"/>
    <property type="molecule type" value="Genomic_DNA"/>
</dbReference>
<comment type="similarity">
    <text evidence="1 2">Belongs to the DTD family.</text>
</comment>
<dbReference type="GO" id="GO:0019478">
    <property type="term" value="P:D-amino acid catabolic process"/>
    <property type="evidence" value="ECO:0007669"/>
    <property type="project" value="UniProtKB-UniRule"/>
</dbReference>
<dbReference type="PANTHER" id="PTHR10472">
    <property type="entry name" value="D-TYROSYL-TRNA TYR DEACYLASE"/>
    <property type="match status" value="1"/>
</dbReference>
<dbReference type="AlphaFoldDB" id="A0A0X8GXW6"/>
<dbReference type="InterPro" id="IPR023509">
    <property type="entry name" value="DTD-like_sf"/>
</dbReference>
<dbReference type="FunFam" id="3.50.80.10:FF:000001">
    <property type="entry name" value="D-aminoacyl-tRNA deacylase"/>
    <property type="match status" value="1"/>
</dbReference>
<evidence type="ECO:0000256" key="2">
    <source>
        <dbReference type="HAMAP-Rule" id="MF_00518"/>
    </source>
</evidence>
<comment type="catalytic activity">
    <reaction evidence="2">
        <text>a D-aminoacyl-tRNA + H2O = a tRNA + a D-alpha-amino acid + H(+)</text>
        <dbReference type="Rhea" id="RHEA:13953"/>
        <dbReference type="Rhea" id="RHEA-COMP:10123"/>
        <dbReference type="Rhea" id="RHEA-COMP:10124"/>
        <dbReference type="ChEBI" id="CHEBI:15377"/>
        <dbReference type="ChEBI" id="CHEBI:15378"/>
        <dbReference type="ChEBI" id="CHEBI:59871"/>
        <dbReference type="ChEBI" id="CHEBI:78442"/>
        <dbReference type="ChEBI" id="CHEBI:79333"/>
        <dbReference type="EC" id="3.1.1.96"/>
    </reaction>
</comment>
<comment type="function">
    <text evidence="2">An aminoacyl-tRNA editing enzyme that deacylates mischarged D-aminoacyl-tRNAs. Also deacylates mischarged glycyl-tRNA(Ala), protecting cells against glycine mischarging by AlaRS. Acts via tRNA-based rather than protein-based catalysis; rejects L-amino acids rather than detecting D-amino acids in the active site. By recycling D-aminoacyl-tRNA to D-amino acids and free tRNA molecules, this enzyme counteracts the toxicity associated with the formation of D-aminoacyl-tRNA entities in vivo and helps enforce protein L-homochirality.</text>
</comment>
<protein>
    <recommendedName>
        <fullName evidence="2">D-aminoacyl-tRNA deacylase</fullName>
        <shortName evidence="2">DTD</shortName>
        <ecNumber evidence="2">3.1.1.96</ecNumber>
    </recommendedName>
    <alternativeName>
        <fullName evidence="2">Gly-tRNA(Ala) deacylase</fullName>
        <ecNumber evidence="2">3.1.1.-</ecNumber>
    </alternativeName>
</protein>
<feature type="short sequence motif" description="Gly-cisPro motif, important for rejection of L-amino acids" evidence="2">
    <location>
        <begin position="137"/>
        <end position="138"/>
    </location>
</feature>
<dbReference type="HAMAP" id="MF_00518">
    <property type="entry name" value="Deacylase_Dtd"/>
    <property type="match status" value="1"/>
</dbReference>
<dbReference type="KEGG" id="erl:AOC36_00135"/>
<organism evidence="3 4">
    <name type="scientific">Erysipelothrix larvae</name>
    <dbReference type="NCBI Taxonomy" id="1514105"/>
    <lineage>
        <taxon>Bacteria</taxon>
        <taxon>Bacillati</taxon>
        <taxon>Bacillota</taxon>
        <taxon>Erysipelotrichia</taxon>
        <taxon>Erysipelotrichales</taxon>
        <taxon>Erysipelotrichaceae</taxon>
        <taxon>Erysipelothrix</taxon>
    </lineage>
</organism>
<dbReference type="Pfam" id="PF02580">
    <property type="entry name" value="Tyr_Deacylase"/>
    <property type="match status" value="1"/>
</dbReference>
<keyword evidence="2" id="KW-0694">RNA-binding</keyword>
<dbReference type="GO" id="GO:0000049">
    <property type="term" value="F:tRNA binding"/>
    <property type="evidence" value="ECO:0007669"/>
    <property type="project" value="UniProtKB-UniRule"/>
</dbReference>
<gene>
    <name evidence="2" type="primary">dtd</name>
    <name evidence="3" type="ORF">AOC36_00135</name>
</gene>
<proteinExistence type="inferred from homology"/>
<dbReference type="PANTHER" id="PTHR10472:SF5">
    <property type="entry name" value="D-AMINOACYL-TRNA DEACYLASE 1"/>
    <property type="match status" value="1"/>
</dbReference>
<dbReference type="EC" id="3.1.1.96" evidence="2"/>
<evidence type="ECO:0000256" key="1">
    <source>
        <dbReference type="ARBA" id="ARBA00009673"/>
    </source>
</evidence>
<sequence>MKIVIQRVKNAHVSVEHEKVGEISEGFVLLVGFVEGDTEKDYQKAADKIAGIRLFDDENGVMNRSIIDIKGAILSISQFTLAADAKKGNRPSYIQAMEPHQANQFYQAFNQHLRGHGIVVEEGVFQADMKVSLVNDGPVTIILNIENGKVI</sequence>
<reference evidence="3 4" key="1">
    <citation type="submission" date="2015-10" db="EMBL/GenBank/DDBJ databases">
        <title>Erysipelothrix larvae sp. LV19 isolated from the larval gut of the rhinoceros beetle, Trypoxylus dichotomus.</title>
        <authorList>
            <person name="Lim S."/>
            <person name="Kim B.-C."/>
        </authorList>
    </citation>
    <scope>NUCLEOTIDE SEQUENCE [LARGE SCALE GENOMIC DNA]</scope>
    <source>
        <strain evidence="3 4">LV19</strain>
    </source>
</reference>
<name>A0A0X8GXW6_9FIRM</name>
<dbReference type="SUPFAM" id="SSF69500">
    <property type="entry name" value="DTD-like"/>
    <property type="match status" value="1"/>
</dbReference>
<dbReference type="InterPro" id="IPR003732">
    <property type="entry name" value="Daa-tRNA_deacyls_DTD"/>
</dbReference>
<dbReference type="GO" id="GO:0106026">
    <property type="term" value="F:Gly-tRNA(Ala) deacylase activity"/>
    <property type="evidence" value="ECO:0007669"/>
    <property type="project" value="UniProtKB-UniRule"/>
</dbReference>
<comment type="subcellular location">
    <subcellularLocation>
        <location evidence="2">Cytoplasm</location>
    </subcellularLocation>
</comment>
<keyword evidence="2" id="KW-0820">tRNA-binding</keyword>
<evidence type="ECO:0000313" key="4">
    <source>
        <dbReference type="Proteomes" id="UP000063781"/>
    </source>
</evidence>